<evidence type="ECO:0000256" key="7">
    <source>
        <dbReference type="ARBA" id="ARBA00023237"/>
    </source>
</evidence>
<feature type="domain" description="POTRA" evidence="9">
    <location>
        <begin position="477"/>
        <end position="550"/>
    </location>
</feature>
<organism evidence="10">
    <name type="scientific">uncultured Desulfobacterium sp</name>
    <dbReference type="NCBI Taxonomy" id="201089"/>
    <lineage>
        <taxon>Bacteria</taxon>
        <taxon>Pseudomonadati</taxon>
        <taxon>Thermodesulfobacteriota</taxon>
        <taxon>Desulfobacteria</taxon>
        <taxon>Desulfobacterales</taxon>
        <taxon>Desulfobacteriaceae</taxon>
        <taxon>Desulfobacterium</taxon>
        <taxon>environmental samples</taxon>
    </lineage>
</organism>
<gene>
    <name evidence="10" type="ORF">N47_J02150</name>
</gene>
<dbReference type="InterPro" id="IPR023707">
    <property type="entry name" value="OM_assembly_BamA"/>
</dbReference>
<feature type="domain" description="POTRA" evidence="9">
    <location>
        <begin position="227"/>
        <end position="304"/>
    </location>
</feature>
<evidence type="ECO:0000256" key="5">
    <source>
        <dbReference type="ARBA" id="ARBA00022737"/>
    </source>
</evidence>
<feature type="domain" description="POTRA" evidence="9">
    <location>
        <begin position="307"/>
        <end position="393"/>
    </location>
</feature>
<dbReference type="InterPro" id="IPR000184">
    <property type="entry name" value="Bac_surfAg_D15"/>
</dbReference>
<name>E1YF90_9BACT</name>
<keyword evidence="5" id="KW-0677">Repeat</keyword>
<evidence type="ECO:0000256" key="6">
    <source>
        <dbReference type="ARBA" id="ARBA00023136"/>
    </source>
</evidence>
<keyword evidence="7" id="KW-0998">Cell outer membrane</keyword>
<keyword evidence="6" id="KW-0472">Membrane</keyword>
<dbReference type="InterPro" id="IPR034746">
    <property type="entry name" value="POTRA"/>
</dbReference>
<evidence type="ECO:0000256" key="2">
    <source>
        <dbReference type="ARBA" id="ARBA00022452"/>
    </source>
</evidence>
<dbReference type="NCBIfam" id="TIGR03303">
    <property type="entry name" value="OM_YaeT"/>
    <property type="match status" value="1"/>
</dbReference>
<evidence type="ECO:0000256" key="4">
    <source>
        <dbReference type="ARBA" id="ARBA00022729"/>
    </source>
</evidence>
<dbReference type="AlphaFoldDB" id="E1YF90"/>
<dbReference type="GO" id="GO:0071709">
    <property type="term" value="P:membrane assembly"/>
    <property type="evidence" value="ECO:0007669"/>
    <property type="project" value="InterPro"/>
</dbReference>
<evidence type="ECO:0000256" key="3">
    <source>
        <dbReference type="ARBA" id="ARBA00022692"/>
    </source>
</evidence>
<reference evidence="10" key="1">
    <citation type="journal article" date="2011" name="Environ. Microbiol.">
        <title>Genomic insights into the metabolic potential of the polycyclic aromatic hydrocarbon degrading sulfate-reducing Deltaproteobacterium N47.</title>
        <authorList>
            <person name="Bergmann F."/>
            <person name="Selesi D."/>
            <person name="Weinmaier T."/>
            <person name="Tischler P."/>
            <person name="Rattei T."/>
            <person name="Meckenstock R.U."/>
        </authorList>
    </citation>
    <scope>NUCLEOTIDE SEQUENCE</scope>
</reference>
<evidence type="ECO:0000313" key="10">
    <source>
        <dbReference type="EMBL" id="CBX29234.1"/>
    </source>
</evidence>
<keyword evidence="4" id="KW-0732">Signal</keyword>
<keyword evidence="2" id="KW-1134">Transmembrane beta strand</keyword>
<evidence type="ECO:0000256" key="1">
    <source>
        <dbReference type="ARBA" id="ARBA00004370"/>
    </source>
</evidence>
<dbReference type="PANTHER" id="PTHR12815">
    <property type="entry name" value="SORTING AND ASSEMBLY MACHINERY SAMM50 PROTEIN FAMILY MEMBER"/>
    <property type="match status" value="1"/>
</dbReference>
<dbReference type="HAMAP" id="MF_01430">
    <property type="entry name" value="OM_assembly_BamA"/>
    <property type="match status" value="1"/>
</dbReference>
<evidence type="ECO:0000256" key="8">
    <source>
        <dbReference type="NCBIfam" id="TIGR03303"/>
    </source>
</evidence>
<feature type="domain" description="POTRA" evidence="9">
    <location>
        <begin position="396"/>
        <end position="474"/>
    </location>
</feature>
<proteinExistence type="inferred from homology"/>
<dbReference type="GO" id="GO:0009279">
    <property type="term" value="C:cell outer membrane"/>
    <property type="evidence" value="ECO:0007669"/>
    <property type="project" value="UniProtKB-UniRule"/>
</dbReference>
<protein>
    <recommendedName>
        <fullName evidence="8">Outer membrane protein assembly factor BamA</fullName>
    </recommendedName>
</protein>
<dbReference type="EMBL" id="FR695872">
    <property type="protein sequence ID" value="CBX29234.1"/>
    <property type="molecule type" value="Genomic_DNA"/>
</dbReference>
<comment type="subcellular location">
    <subcellularLocation>
        <location evidence="1">Membrane</location>
    </subcellularLocation>
</comment>
<evidence type="ECO:0000259" key="9">
    <source>
        <dbReference type="PROSITE" id="PS51779"/>
    </source>
</evidence>
<dbReference type="Gene3D" id="3.10.20.310">
    <property type="entry name" value="membrane protein fhac"/>
    <property type="match status" value="5"/>
</dbReference>
<dbReference type="Pfam" id="PF07244">
    <property type="entry name" value="POTRA"/>
    <property type="match status" value="5"/>
</dbReference>
<sequence>MNKYICPIAVAVMWLFPLKSYSLETVNVMVLPFEVNAKKELSYLKDQVPQIIKNHLKEDGAIILEPDSDMVLSGMEKAKNDEEIRNIGVNAGAQYVLWGSITLVGQHFSIDAKMIETVRDALPKVFFYEGEGIENLSGTLKVLSREIGMKIFKRDKVIKIIVGNNKRIESDAIKRIIKTEAGGMYHPQTIPEDLKAIYAMGYFDDVRIESEDTPEGKIVTIKVKEKPNIKAILLKGNKLFDDEKIKEALDIKAGSILSFVAIQKNVERIESLYKNKNYHNVKVEYKIIEHENNQADLEFIISEGSKAFIKSIIFEGNKVYPSEKLKKLMSTSEKTMFSWITSAGDLKREDLNQDIIKLSGFYQNNGFVQAKIGDPQIDIKKSGIYIKIKIDEGPQFKVGKVKITGDLIQPEEKLFEHIKINKEKYYNRQVLQNDILALSDLYSNEGYAHMDVVPEIDPDQGKLQVNINLVINKGKQVYFEEITIEGNTKTRDKVIRRELKVYEQELYNGDNLKKSMRNLRRLDFFKDVKINTSPGSSDDKMLLKVDVEEKPTGAFTFGAGYGNTEKVFFMGSISQKNLFGRGQILSLNAQLGSVSTKFILSFTEPWLFDTQLSAGIDLYNWDYDYDTYSKKSKGATIRVGYPVYGDYTRGYLSYGFDQSNVTDIQTDAPDAIKDIEGNNVSSSITATIRYDSRDKVFNPTEGANHSFSIQYAGIGGDIGFTKFNLEAGWFIPLFMDTVGSIHTATGYVSQNSNKKLPIYERFNLGGINSMRGFDWEDLSPKKLNSDGLLTEIGGNKFVQLNLEFIFPLIKDAGVMGVLFFDTGDVYDNSENVKLGNLRKSVGGGIRWYSPMGPMRVEYGYILDPKPGEGEGGKVEFTVGTVF</sequence>
<dbReference type="InterPro" id="IPR010827">
    <property type="entry name" value="BamA/TamA_POTRA"/>
</dbReference>
<accession>E1YF90</accession>
<dbReference type="PIRSF" id="PIRSF006076">
    <property type="entry name" value="OM_assembly_OMP85"/>
    <property type="match status" value="1"/>
</dbReference>
<dbReference type="InterPro" id="IPR039910">
    <property type="entry name" value="D15-like"/>
</dbReference>
<dbReference type="PROSITE" id="PS51779">
    <property type="entry name" value="POTRA"/>
    <property type="match status" value="4"/>
</dbReference>
<dbReference type="PANTHER" id="PTHR12815:SF23">
    <property type="entry name" value="OUTER MEMBRANE PROTEIN ASSEMBLY FACTOR BAMA"/>
    <property type="match status" value="1"/>
</dbReference>
<dbReference type="Gene3D" id="2.40.160.50">
    <property type="entry name" value="membrane protein fhac: a member of the omp85/tpsb transporter family"/>
    <property type="match status" value="1"/>
</dbReference>
<dbReference type="Pfam" id="PF01103">
    <property type="entry name" value="Omp85"/>
    <property type="match status" value="1"/>
</dbReference>
<keyword evidence="3" id="KW-0812">Transmembrane</keyword>